<keyword evidence="2 3" id="KW-0808">Transferase</keyword>
<organism evidence="6 7">
    <name type="scientific">Amphibalanus amphitrite</name>
    <name type="common">Striped barnacle</name>
    <name type="synonym">Balanus amphitrite</name>
    <dbReference type="NCBI Taxonomy" id="1232801"/>
    <lineage>
        <taxon>Eukaryota</taxon>
        <taxon>Metazoa</taxon>
        <taxon>Ecdysozoa</taxon>
        <taxon>Arthropoda</taxon>
        <taxon>Crustacea</taxon>
        <taxon>Multicrustacea</taxon>
        <taxon>Cirripedia</taxon>
        <taxon>Thoracica</taxon>
        <taxon>Thoracicalcarea</taxon>
        <taxon>Balanomorpha</taxon>
        <taxon>Balanoidea</taxon>
        <taxon>Balanidae</taxon>
        <taxon>Amphibalaninae</taxon>
        <taxon>Amphibalanus</taxon>
    </lineage>
</organism>
<evidence type="ECO:0000313" key="7">
    <source>
        <dbReference type="Proteomes" id="UP000440578"/>
    </source>
</evidence>
<evidence type="ECO:0000313" key="6">
    <source>
        <dbReference type="EMBL" id="KAF0304431.1"/>
    </source>
</evidence>
<dbReference type="GO" id="GO:0005975">
    <property type="term" value="P:carbohydrate metabolic process"/>
    <property type="evidence" value="ECO:0007669"/>
    <property type="project" value="InterPro"/>
</dbReference>
<comment type="subcellular location">
    <subcellularLocation>
        <location evidence="3">Golgi apparatus</location>
        <location evidence="3">Golgi stack membrane</location>
        <topology evidence="3">Single-pass type II membrane protein</topology>
    </subcellularLocation>
</comment>
<keyword evidence="3" id="KW-0333">Golgi apparatus</keyword>
<dbReference type="EMBL" id="VIIS01000846">
    <property type="protein sequence ID" value="KAF0304431.1"/>
    <property type="molecule type" value="Genomic_DNA"/>
</dbReference>
<feature type="transmembrane region" description="Helical" evidence="3">
    <location>
        <begin position="340"/>
        <end position="364"/>
    </location>
</feature>
<evidence type="ECO:0000256" key="3">
    <source>
        <dbReference type="RuleBase" id="RU363129"/>
    </source>
</evidence>
<keyword evidence="5" id="KW-0732">Signal</keyword>
<dbReference type="UniPathway" id="UPA00378"/>
<accession>A0A6A4WQS5</accession>
<dbReference type="PANTHER" id="PTHR11927:SF9">
    <property type="entry name" value="L-FUCOSYLTRANSFERASE"/>
    <property type="match status" value="1"/>
</dbReference>
<protein>
    <recommendedName>
        <fullName evidence="3">L-Fucosyltransferase</fullName>
        <ecNumber evidence="3">2.4.1.-</ecNumber>
    </recommendedName>
</protein>
<feature type="chain" id="PRO_5025606408" description="L-Fucosyltransferase" evidence="5">
    <location>
        <begin position="25"/>
        <end position="473"/>
    </location>
</feature>
<comment type="caution">
    <text evidence="6">The sequence shown here is derived from an EMBL/GenBank/DDBJ whole genome shotgun (WGS) entry which is preliminary data.</text>
</comment>
<dbReference type="OrthoDB" id="9985088at2759"/>
<feature type="transmembrane region" description="Helical" evidence="3">
    <location>
        <begin position="299"/>
        <end position="319"/>
    </location>
</feature>
<dbReference type="Proteomes" id="UP000440578">
    <property type="component" value="Unassembled WGS sequence"/>
</dbReference>
<keyword evidence="1 3" id="KW-0328">Glycosyltransferase</keyword>
<dbReference type="AlphaFoldDB" id="A0A6A4WQS5"/>
<dbReference type="Pfam" id="PF01531">
    <property type="entry name" value="Glyco_transf_11"/>
    <property type="match status" value="1"/>
</dbReference>
<feature type="compositionally biased region" description="Gly residues" evidence="4">
    <location>
        <begin position="395"/>
        <end position="414"/>
    </location>
</feature>
<evidence type="ECO:0000256" key="4">
    <source>
        <dbReference type="SAM" id="MobiDB-lite"/>
    </source>
</evidence>
<dbReference type="InterPro" id="IPR002516">
    <property type="entry name" value="Glyco_trans_11"/>
</dbReference>
<keyword evidence="3" id="KW-0472">Membrane</keyword>
<sequence length="473" mass="50596">MPDPRQALLAVLSMYGLFWMLVGGQNNSHPETATLPPAPTGTPAQEAAYERALAEIASFTSTTDEYGCPGAPLVTIGTDWGTRSLGDALFDYATLWSFSRQFGLRGWLLPTAGDRLAAHFGSVSLPTLPPHCEPRFQRCTMVADNCRRMRDKRNRNIWIDPESRDASLLDAFRLELRRELELFEPPRRAAQLRLSRLVRRRGRDSVTLVGLHVSSAVLDPWLVQGDDDSDTSAVAAGYIRRAMAHYRRTLGDCLFVAVCDEPEWCSEHLRAPDVEVTGGGGADSAMADLALLTACRHTVMTAGPFGFMAGILAGGHLVAPANVSDPQWRSIMGCMIARRLGLSSCAMLFLCGVFGGFLMAGMMMSSQSPPLPMALPREDVEFGSARASGGAAFDGTGGVASGGTGGVASGGTGGEEGDRGSLSAPSAPLPRPATRDELETFEPVIRAPLTNVKSLPVTTDNIDIDCQSLYKSS</sequence>
<reference evidence="6 7" key="1">
    <citation type="submission" date="2019-07" db="EMBL/GenBank/DDBJ databases">
        <title>Draft genome assembly of a fouling barnacle, Amphibalanus amphitrite (Darwin, 1854): The first reference genome for Thecostraca.</title>
        <authorList>
            <person name="Kim W."/>
        </authorList>
    </citation>
    <scope>NUCLEOTIDE SEQUENCE [LARGE SCALE GENOMIC DNA]</scope>
    <source>
        <strain evidence="6">SNU_AA5</strain>
        <tissue evidence="6">Soma without cirri and trophi</tissue>
    </source>
</reference>
<keyword evidence="3" id="KW-0812">Transmembrane</keyword>
<evidence type="ECO:0000256" key="2">
    <source>
        <dbReference type="ARBA" id="ARBA00022679"/>
    </source>
</evidence>
<feature type="region of interest" description="Disordered" evidence="4">
    <location>
        <begin position="393"/>
        <end position="442"/>
    </location>
</feature>
<evidence type="ECO:0000256" key="5">
    <source>
        <dbReference type="SAM" id="SignalP"/>
    </source>
</evidence>
<comment type="similarity">
    <text evidence="3">Belongs to the glycosyltransferase 11 family.</text>
</comment>
<keyword evidence="3" id="KW-1133">Transmembrane helix</keyword>
<dbReference type="EC" id="2.4.1.-" evidence="3"/>
<dbReference type="PANTHER" id="PTHR11927">
    <property type="entry name" value="GALACTOSIDE 2-L-FUCOSYLTRANSFERASE"/>
    <property type="match status" value="1"/>
</dbReference>
<dbReference type="GO" id="GO:0032580">
    <property type="term" value="C:Golgi cisterna membrane"/>
    <property type="evidence" value="ECO:0007669"/>
    <property type="project" value="UniProtKB-SubCell"/>
</dbReference>
<name>A0A6A4WQS5_AMPAM</name>
<keyword evidence="3" id="KW-0735">Signal-anchor</keyword>
<comment type="caution">
    <text evidence="3">Lacks conserved residue(s) required for the propagation of feature annotation.</text>
</comment>
<dbReference type="GO" id="GO:0008107">
    <property type="term" value="F:galactoside 2-alpha-L-fucosyltransferase activity"/>
    <property type="evidence" value="ECO:0007669"/>
    <property type="project" value="InterPro"/>
</dbReference>
<evidence type="ECO:0000256" key="1">
    <source>
        <dbReference type="ARBA" id="ARBA00022676"/>
    </source>
</evidence>
<feature type="signal peptide" evidence="5">
    <location>
        <begin position="1"/>
        <end position="24"/>
    </location>
</feature>
<gene>
    <name evidence="6" type="primary">FUT1_3</name>
    <name evidence="6" type="ORF">FJT64_023723</name>
</gene>
<comment type="pathway">
    <text evidence="3">Protein modification; protein glycosylation.</text>
</comment>
<keyword evidence="3" id="KW-0325">Glycoprotein</keyword>
<keyword evidence="7" id="KW-1185">Reference proteome</keyword>
<proteinExistence type="inferred from homology"/>